<feature type="domain" description="DUF4097" evidence="2">
    <location>
        <begin position="92"/>
        <end position="267"/>
    </location>
</feature>
<reference evidence="3 4" key="1">
    <citation type="submission" date="2012-02" db="EMBL/GenBank/DDBJ databases">
        <title>Whole genome shotgun sequence of Mobilicoccus pelagius NBRC 104925.</title>
        <authorList>
            <person name="Yoshida Y."/>
            <person name="Hosoyama A."/>
            <person name="Tsuchikane K."/>
            <person name="Katsumata H."/>
            <person name="Yamazaki S."/>
            <person name="Fujita N."/>
        </authorList>
    </citation>
    <scope>NUCLEOTIDE SEQUENCE [LARGE SCALE GENOMIC DNA]</scope>
    <source>
        <strain evidence="3 4">NBRC 104925</strain>
    </source>
</reference>
<dbReference type="Proteomes" id="UP000004367">
    <property type="component" value="Unassembled WGS sequence"/>
</dbReference>
<dbReference type="AlphaFoldDB" id="H5UMU5"/>
<organism evidence="3 4">
    <name type="scientific">Mobilicoccus pelagius NBRC 104925</name>
    <dbReference type="NCBI Taxonomy" id="1089455"/>
    <lineage>
        <taxon>Bacteria</taxon>
        <taxon>Bacillati</taxon>
        <taxon>Actinomycetota</taxon>
        <taxon>Actinomycetes</taxon>
        <taxon>Micrococcales</taxon>
        <taxon>Dermatophilaceae</taxon>
        <taxon>Mobilicoccus</taxon>
    </lineage>
</organism>
<keyword evidence="4" id="KW-1185">Reference proteome</keyword>
<feature type="region of interest" description="Disordered" evidence="1">
    <location>
        <begin position="275"/>
        <end position="325"/>
    </location>
</feature>
<dbReference type="eggNOG" id="COG3595">
    <property type="taxonomic scope" value="Bacteria"/>
</dbReference>
<protein>
    <recommendedName>
        <fullName evidence="2">DUF4097 domain-containing protein</fullName>
    </recommendedName>
</protein>
<dbReference type="OrthoDB" id="3232569at2"/>
<dbReference type="RefSeq" id="WP_009480951.1">
    <property type="nucleotide sequence ID" value="NZ_BAFE01000003.1"/>
</dbReference>
<sequence>MNSSTEQIEAVSTPAVRDFARPRSVTVTIVGGSVDVIAAPLTEDARLEVPELSGPPLTVTWTDGALKIEQVRGSDGQLWSGLKAMLSGLGSGSGTARARLTLTVPDEAAVSVRTVGADVLVGGTQSATVYTATGSVALDRPTGCADVTTASGSVDAASPSGELRVKTVSGDITVQDAVLRSTRLNTVSGRALLDLRHGPSLVTANSVSGEVCVRLPAGSGYDATVASSTGHVVVAGEPLVEDGNRGGHRYGGDRSVVIKARTMTGDLLVLHRDARLGTTPGPGGPVIGDPTPGTSGIQDDVRPGGSTWPRDPGDDAGTNGPGSTR</sequence>
<proteinExistence type="predicted"/>
<dbReference type="InterPro" id="IPR025164">
    <property type="entry name" value="Toastrack_DUF4097"/>
</dbReference>
<accession>H5UMU5</accession>
<evidence type="ECO:0000259" key="2">
    <source>
        <dbReference type="Pfam" id="PF13349"/>
    </source>
</evidence>
<dbReference type="STRING" id="1089455.MOPEL_003_00770"/>
<evidence type="ECO:0000256" key="1">
    <source>
        <dbReference type="SAM" id="MobiDB-lite"/>
    </source>
</evidence>
<evidence type="ECO:0000313" key="4">
    <source>
        <dbReference type="Proteomes" id="UP000004367"/>
    </source>
</evidence>
<dbReference type="EMBL" id="BAFE01000003">
    <property type="protein sequence ID" value="GAB47053.1"/>
    <property type="molecule type" value="Genomic_DNA"/>
</dbReference>
<name>H5UMU5_9MICO</name>
<gene>
    <name evidence="3" type="ORF">MOPEL_003_00770</name>
</gene>
<comment type="caution">
    <text evidence="3">The sequence shown here is derived from an EMBL/GenBank/DDBJ whole genome shotgun (WGS) entry which is preliminary data.</text>
</comment>
<evidence type="ECO:0000313" key="3">
    <source>
        <dbReference type="EMBL" id="GAB47053.1"/>
    </source>
</evidence>
<dbReference type="Pfam" id="PF13349">
    <property type="entry name" value="DUF4097"/>
    <property type="match status" value="1"/>
</dbReference>